<keyword evidence="6 15" id="KW-0808">Transferase</keyword>
<evidence type="ECO:0000256" key="3">
    <source>
        <dbReference type="ARBA" id="ARBA00009247"/>
    </source>
</evidence>
<feature type="repeat" description="Cell wall-binding" evidence="11">
    <location>
        <begin position="1407"/>
        <end position="1426"/>
    </location>
</feature>
<sequence length="1648" mass="181494">MENKIHFKMRKVKKRWVTVAVTTAAVLSSGFISSASADEQVSPTTEPATTSTTTEVAESSAQTSEVTTAETTVAAEATVSETSQATTSEATTSEVATSEAATSEANTTTVSETSATTEAEETVTTTATEATTVAKEETATITDTASAIASLSNVKLVDGSYYYYDELGQVVKNLTVTVGDVTLHFDSKTGALITDTASTIKLSDSTNKTAYTENNRAYDATASSFEVVDNYLTADSWYRPTSILKDGKEWVASTDSDFRPILMAWWPDTTTQANYVNYMNKELGITDTTTYTGESKTVSLTAAVQAIQVKIEQEIVARQSTEWLRNVINSFVTTQDQWNITSEIKNKDHLQGGALLYVNNDNTAWANSAYRLLNRTVANQTGTINPAVLDKASDPTDISGYDFLLANDVDTSNPVVQAEQLNQLYYLMNWGTIVKGDDQANFDGIRVDAVDNVDADMLQLYTKFLEEVYGVNESEAKALAHISILEAWGYNDNHYNAQNNGAGLAMENKTRLALLYSLTKPKSERTVAVSPIYNNTFNETNEEIKTEQINSDGTVAKDAEGNTLYSTVGKLNTEYGDVDPTYVFIRAHDNQVQDFIAKIIQEQINPETDGYTFTLEELEQAFKIYNEDMNSVEKKYTLYNIPAAYAIMLSNMESITRVYYGDLYTDNGQYMETKSPYYDAITTLMKNRYKYVSGGQAMRSNWLAGDSSIAAYAAANPSDLYASTEVLTSVRYGKDIMTADDTEGSEYSRTSGMVTIVSNNPKLSLHESASLRVEMGQIHANQAYRPLILGTVDGIKTFASDEEAASYVKYTDANGVLTFGANDIHGYETVDMNGFVAVWVPVGATDTQDIRVAASTEEKPEGSKTNVTTEAYDSQLIYEGFSNFQDFVKDESQYTNKVIAQNVDLFKEWGITSFELAPQFVSATDGTFLDSIIQNGYAFTDRYDLAMSKNNKYGSSEDLQNALKALHSVGIQVIADWVPDQIYQLPGKEVVTATRVNSYGVTTPGAEINNTRYVANSKSSGTDFQAKYGGEFLAMLQEKYPAIFQEIMVSTGETIDASELIKEWSAKYFNGTNILGRGAGYVLSDGAGSYFSTSADKAYLPDQLSGKSSEIGFSYDGTGYKYTTLSGAVAHNAFVTDEGDLYYFDGEGYMVTGLQTIDNTVYYFAENGKALRDGVYTDEEGNAYYFDKTGKQYTSSGYTLFEDKWRYFSNGVMATGLTTIDGNVQYFTAEGYQVKGDAVAGKDGLIRYFDKESGNLVSGRFATDSKGNWYYLNEEGVAVTGFQTINGQHLYFNEDGTQIKSGPATINGKHYSFDVDSGEMYINRFNEDENHNWLYFGADGAAVTGLQTIDSQLLYFNEDGTQVKGQFLVVDGATYYFQADSGAAVKGSFASDASGNWYYFDTNGKAVTGLQTINDQTLYFNEDGTQVKGQFVTINGATYYFDAKSGEMAVNTTLTDENGNKYTFNSKGVGSLVKSGFVTVDGATYYYTNGSAVKNRFIQNNDTKKWYYFDTNGKAVTGTQVINGVTLYFYADGTQAKDEFVTGTDGKIRYYDANWGQLAKNKYVQNAETGKWYYFNSTGVAVTGYQTINNVKQYFHADGTQAKDEFIVESDGTLRYFDGNWGRMATNTTKIYNGKRVYFNSNGVGVIR</sequence>
<dbReference type="InterPro" id="IPR022263">
    <property type="entry name" value="KxYKxGKxW"/>
</dbReference>
<dbReference type="EC" id="2.4.1.5" evidence="4"/>
<dbReference type="RefSeq" id="WP_205016800.1">
    <property type="nucleotide sequence ID" value="NZ_JAFBEI010000011.1"/>
</dbReference>
<feature type="repeat" description="Cell wall-binding" evidence="11">
    <location>
        <begin position="1494"/>
        <end position="1515"/>
    </location>
</feature>
<dbReference type="NCBIfam" id="TIGR03715">
    <property type="entry name" value="KxYKxGKxW"/>
    <property type="match status" value="1"/>
</dbReference>
<gene>
    <name evidence="15" type="ORF">JOC31_000705</name>
</gene>
<dbReference type="InterPro" id="IPR018337">
    <property type="entry name" value="Cell_wall/Cho-bd_repeat"/>
</dbReference>
<evidence type="ECO:0000313" key="16">
    <source>
        <dbReference type="Proteomes" id="UP000809081"/>
    </source>
</evidence>
<evidence type="ECO:0000256" key="8">
    <source>
        <dbReference type="ARBA" id="ARBA00022737"/>
    </source>
</evidence>
<dbReference type="Pfam" id="PF01473">
    <property type="entry name" value="Choline_bind_1"/>
    <property type="match status" value="4"/>
</dbReference>
<dbReference type="Gene3D" id="3.20.20.470">
    <property type="entry name" value="Glucansucrase"/>
    <property type="match status" value="1"/>
</dbReference>
<keyword evidence="8" id="KW-0677">Repeat</keyword>
<feature type="chain" id="PRO_5046897095" description="dextransucrase" evidence="13">
    <location>
        <begin position="38"/>
        <end position="1648"/>
    </location>
</feature>
<evidence type="ECO:0000256" key="6">
    <source>
        <dbReference type="ARBA" id="ARBA00022679"/>
    </source>
</evidence>
<dbReference type="InterPro" id="IPR003318">
    <property type="entry name" value="Glyco_hydro70cat"/>
</dbReference>
<evidence type="ECO:0000256" key="9">
    <source>
        <dbReference type="ARBA" id="ARBA00029911"/>
    </source>
</evidence>
<dbReference type="Pfam" id="PF02324">
    <property type="entry name" value="Glyco_hydro_70"/>
    <property type="match status" value="1"/>
</dbReference>
<evidence type="ECO:0000256" key="10">
    <source>
        <dbReference type="ARBA" id="ARBA00032238"/>
    </source>
</evidence>
<feature type="compositionally biased region" description="Low complexity" evidence="12">
    <location>
        <begin position="41"/>
        <end position="125"/>
    </location>
</feature>
<dbReference type="NCBIfam" id="TIGR04035">
    <property type="entry name" value="glucan_65_rpt"/>
    <property type="match status" value="7"/>
</dbReference>
<accession>A0ABS2PKD0</accession>
<organism evidence="15 16">
    <name type="scientific">Streptococcus saliviloxodontae</name>
    <dbReference type="NCBI Taxonomy" id="1349416"/>
    <lineage>
        <taxon>Bacteria</taxon>
        <taxon>Bacillati</taxon>
        <taxon>Bacillota</taxon>
        <taxon>Bacilli</taxon>
        <taxon>Lactobacillales</taxon>
        <taxon>Streptococcaceae</taxon>
        <taxon>Streptococcus</taxon>
    </lineage>
</organism>
<dbReference type="SUPFAM" id="SSF69360">
    <property type="entry name" value="Cell wall binding repeat"/>
    <property type="match status" value="3"/>
</dbReference>
<dbReference type="PROSITE" id="PS51170">
    <property type="entry name" value="CW"/>
    <property type="match status" value="3"/>
</dbReference>
<feature type="repeat" description="Cell wall-binding" evidence="11">
    <location>
        <begin position="1279"/>
        <end position="1298"/>
    </location>
</feature>
<dbReference type="EMBL" id="JAFBEI010000011">
    <property type="protein sequence ID" value="MBM7635887.1"/>
    <property type="molecule type" value="Genomic_DNA"/>
</dbReference>
<keyword evidence="16" id="KW-1185">Reference proteome</keyword>
<dbReference type="Gene3D" id="2.30.30.420">
    <property type="entry name" value="glucansucrase"/>
    <property type="match status" value="1"/>
</dbReference>
<feature type="signal peptide" evidence="13">
    <location>
        <begin position="1"/>
        <end position="37"/>
    </location>
</feature>
<comment type="caution">
    <text evidence="15">The sequence shown here is derived from an EMBL/GenBank/DDBJ whole genome shotgun (WGS) entry which is preliminary data.</text>
</comment>
<comment type="similarity">
    <text evidence="3">Belongs to the glycosyl hydrolase 70 family.</text>
</comment>
<dbReference type="InterPro" id="IPR017853">
    <property type="entry name" value="GH"/>
</dbReference>
<dbReference type="SUPFAM" id="SSF51445">
    <property type="entry name" value="(Trans)glycosidases"/>
    <property type="match status" value="2"/>
</dbReference>
<keyword evidence="5 15" id="KW-0328">Glycosyltransferase</keyword>
<comment type="function">
    <text evidence="2">Production of extracellular glucans, that are thought to play a key role in the development of the dental plaque because of their ability to adhere to smooth surfaces and mediate the aggregation of bacterial cells and food debris.</text>
</comment>
<evidence type="ECO:0000256" key="11">
    <source>
        <dbReference type="PROSITE-ProRule" id="PRU00591"/>
    </source>
</evidence>
<feature type="region of interest" description="Disordered" evidence="12">
    <location>
        <begin position="36"/>
        <end position="125"/>
    </location>
</feature>
<comment type="catalytic activity">
    <reaction evidence="1">
        <text>[(1-&gt;6)-alpha-D-glucosyl](n) + sucrose = [(1-&gt;6)-alpha-D-glucosyl](n+1) + D-fructose</text>
        <dbReference type="Rhea" id="RHEA:18825"/>
        <dbReference type="Rhea" id="RHEA-COMP:11144"/>
        <dbReference type="Rhea" id="RHEA-COMP:11145"/>
        <dbReference type="ChEBI" id="CHEBI:17992"/>
        <dbReference type="ChEBI" id="CHEBI:18269"/>
        <dbReference type="ChEBI" id="CHEBI:37721"/>
        <dbReference type="EC" id="2.4.1.5"/>
    </reaction>
</comment>
<evidence type="ECO:0000259" key="14">
    <source>
        <dbReference type="Pfam" id="PF02324"/>
    </source>
</evidence>
<dbReference type="Pfam" id="PF19258">
    <property type="entry name" value="KxYKxGKxW_sig"/>
    <property type="match status" value="1"/>
</dbReference>
<dbReference type="InterPro" id="IPR027636">
    <property type="entry name" value="Glucan-bd_rpt"/>
</dbReference>
<evidence type="ECO:0000256" key="13">
    <source>
        <dbReference type="SAM" id="SignalP"/>
    </source>
</evidence>
<protein>
    <recommendedName>
        <fullName evidence="4">dextransucrase</fullName>
        <ecNumber evidence="4">2.4.1.5</ecNumber>
    </recommendedName>
    <alternativeName>
        <fullName evidence="9">Dextransucrase</fullName>
    </alternativeName>
    <alternativeName>
        <fullName evidence="10">Sucrose 6-glucosyltransferase</fullName>
    </alternativeName>
</protein>
<evidence type="ECO:0000256" key="7">
    <source>
        <dbReference type="ARBA" id="ARBA00022729"/>
    </source>
</evidence>
<dbReference type="Gene3D" id="2.10.270.10">
    <property type="entry name" value="Cholin Binding"/>
    <property type="match status" value="5"/>
</dbReference>
<evidence type="ECO:0000256" key="4">
    <source>
        <dbReference type="ARBA" id="ARBA00012592"/>
    </source>
</evidence>
<proteinExistence type="inferred from homology"/>
<feature type="domain" description="Glycoside hydrolase family 70 catalytic" evidence="14">
    <location>
        <begin position="261"/>
        <end position="1117"/>
    </location>
</feature>
<reference evidence="15 16" key="1">
    <citation type="submission" date="2021-01" db="EMBL/GenBank/DDBJ databases">
        <title>Genomic Encyclopedia of Type Strains, Phase IV (KMG-IV): sequencing the most valuable type-strain genomes for metagenomic binning, comparative biology and taxonomic classification.</title>
        <authorList>
            <person name="Goeker M."/>
        </authorList>
    </citation>
    <scope>NUCLEOTIDE SEQUENCE [LARGE SCALE GENOMIC DNA]</scope>
    <source>
        <strain evidence="15 16">DSM 27513</strain>
    </source>
</reference>
<dbReference type="GO" id="GO:0047849">
    <property type="term" value="F:dextransucrase activity"/>
    <property type="evidence" value="ECO:0007669"/>
    <property type="project" value="UniProtKB-EC"/>
</dbReference>
<keyword evidence="7 13" id="KW-0732">Signal</keyword>
<dbReference type="Proteomes" id="UP000809081">
    <property type="component" value="Unassembled WGS sequence"/>
</dbReference>
<evidence type="ECO:0000256" key="1">
    <source>
        <dbReference type="ARBA" id="ARBA00001152"/>
    </source>
</evidence>
<dbReference type="Pfam" id="PF19127">
    <property type="entry name" value="Choline_bind_3"/>
    <property type="match status" value="7"/>
</dbReference>
<name>A0ABS2PKD0_9STRE</name>
<evidence type="ECO:0000313" key="15">
    <source>
        <dbReference type="EMBL" id="MBM7635887.1"/>
    </source>
</evidence>
<evidence type="ECO:0000256" key="2">
    <source>
        <dbReference type="ARBA" id="ARBA00003243"/>
    </source>
</evidence>
<evidence type="ECO:0000256" key="5">
    <source>
        <dbReference type="ARBA" id="ARBA00022676"/>
    </source>
</evidence>
<evidence type="ECO:0000256" key="12">
    <source>
        <dbReference type="SAM" id="MobiDB-lite"/>
    </source>
</evidence>